<dbReference type="EMBL" id="FOLQ01000031">
    <property type="protein sequence ID" value="SFF15250.1"/>
    <property type="molecule type" value="Genomic_DNA"/>
</dbReference>
<evidence type="ECO:0000313" key="2">
    <source>
        <dbReference type="Proteomes" id="UP000198598"/>
    </source>
</evidence>
<dbReference type="STRING" id="662367.SAMN05216167_13132"/>
<proteinExistence type="predicted"/>
<protein>
    <recommendedName>
        <fullName evidence="3">AAA domain-containing protein</fullName>
    </recommendedName>
</protein>
<dbReference type="Proteomes" id="UP000198598">
    <property type="component" value="Unassembled WGS sequence"/>
</dbReference>
<sequence>MKFEQHKDKANGLAKINLPRQFTTFTNGDNNLDEFPNSYKSVESKLDLAQLRAKNGFVIDEMNRVPDPLLHNTSNQSDAPAKPLLSSLLALEQELTELATKPIVFSPPLISRDGTPIVGRSTVNIIQGTFGSHKSRLAELFGGLMLSPNLKPPQALGYERTSLERYCLCYIDSERNRREELPFAIQSMKRNAGLGIEDKPDNFRFTSIKGVGRARRQQALEAFIAHVRDNSLLHLFCIIDVVTDCVGDFNRSEEALLLFDFLGNLCDNYDSTFLLVIHQNPGTEKARGHVGTEAANKSATVMQIGFEKDAKGNDTSLIRLRYIKTRRCQRPEPLYLAYNETTYSLIVADASTMEAATSQRKLKADVDDIADRLTTLLAEGPIPKHEVVGILEKEFSAKNSTIRERLKVIQDEPQEMYNSEGRLVQLSDRKAGRNHYYLLEEVE</sequence>
<dbReference type="AlphaFoldDB" id="A0A1I2GE39"/>
<accession>A0A1I2GE39</accession>
<keyword evidence="2" id="KW-1185">Reference proteome</keyword>
<dbReference type="RefSeq" id="WP_093834289.1">
    <property type="nucleotide sequence ID" value="NZ_FOLQ01000031.1"/>
</dbReference>
<evidence type="ECO:0000313" key="1">
    <source>
        <dbReference type="EMBL" id="SFF15250.1"/>
    </source>
</evidence>
<reference evidence="1 2" key="1">
    <citation type="submission" date="2016-10" db="EMBL/GenBank/DDBJ databases">
        <authorList>
            <person name="de Groot N.N."/>
        </authorList>
    </citation>
    <scope>NUCLEOTIDE SEQUENCE [LARGE SCALE GENOMIC DNA]</scope>
    <source>
        <strain evidence="1 2">DSM 26130</strain>
    </source>
</reference>
<dbReference type="OrthoDB" id="877327at2"/>
<evidence type="ECO:0008006" key="3">
    <source>
        <dbReference type="Google" id="ProtNLM"/>
    </source>
</evidence>
<organism evidence="1 2">
    <name type="scientific">Spirosoma endophyticum</name>
    <dbReference type="NCBI Taxonomy" id="662367"/>
    <lineage>
        <taxon>Bacteria</taxon>
        <taxon>Pseudomonadati</taxon>
        <taxon>Bacteroidota</taxon>
        <taxon>Cytophagia</taxon>
        <taxon>Cytophagales</taxon>
        <taxon>Cytophagaceae</taxon>
        <taxon>Spirosoma</taxon>
    </lineage>
</organism>
<gene>
    <name evidence="1" type="ORF">SAMN05216167_13132</name>
</gene>
<name>A0A1I2GE39_9BACT</name>